<feature type="domain" description="ABC transporter family G" evidence="9">
    <location>
        <begin position="24"/>
        <end position="79"/>
    </location>
</feature>
<evidence type="ECO:0000256" key="6">
    <source>
        <dbReference type="ARBA" id="ARBA00023136"/>
    </source>
</evidence>
<evidence type="ECO:0000259" key="8">
    <source>
        <dbReference type="Pfam" id="PF01061"/>
    </source>
</evidence>
<dbReference type="OrthoDB" id="66620at2759"/>
<evidence type="ECO:0000256" key="7">
    <source>
        <dbReference type="SAM" id="Phobius"/>
    </source>
</evidence>
<feature type="domain" description="ABC-2 type transporter transmembrane" evidence="8">
    <location>
        <begin position="136"/>
        <end position="270"/>
    </location>
</feature>
<evidence type="ECO:0008006" key="12">
    <source>
        <dbReference type="Google" id="ProtNLM"/>
    </source>
</evidence>
<evidence type="ECO:0000313" key="11">
    <source>
        <dbReference type="Proteomes" id="UP000251314"/>
    </source>
</evidence>
<evidence type="ECO:0000259" key="9">
    <source>
        <dbReference type="Pfam" id="PF19055"/>
    </source>
</evidence>
<dbReference type="STRING" id="29920.A0A329R8K9"/>
<dbReference type="EMBL" id="MJFZ01003260">
    <property type="protein sequence ID" value="RAW20206.1"/>
    <property type="molecule type" value="Genomic_DNA"/>
</dbReference>
<gene>
    <name evidence="10" type="ORF">PC110_g23352</name>
</gene>
<evidence type="ECO:0000256" key="5">
    <source>
        <dbReference type="ARBA" id="ARBA00022989"/>
    </source>
</evidence>
<keyword evidence="6 7" id="KW-0472">Membrane</keyword>
<keyword evidence="11" id="KW-1185">Reference proteome</keyword>
<dbReference type="Pfam" id="PF19055">
    <property type="entry name" value="ABC2_membrane_7"/>
    <property type="match status" value="1"/>
</dbReference>
<dbReference type="AlphaFoldDB" id="A0A329R8K9"/>
<dbReference type="Gene3D" id="3.40.50.300">
    <property type="entry name" value="P-loop containing nucleotide triphosphate hydrolases"/>
    <property type="match status" value="1"/>
</dbReference>
<dbReference type="VEuPathDB" id="FungiDB:PC110_g23352"/>
<evidence type="ECO:0000256" key="3">
    <source>
        <dbReference type="ARBA" id="ARBA00022448"/>
    </source>
</evidence>
<dbReference type="InterPro" id="IPR027417">
    <property type="entry name" value="P-loop_NTPase"/>
</dbReference>
<dbReference type="InterPro" id="IPR052215">
    <property type="entry name" value="Plant_ABCG"/>
</dbReference>
<evidence type="ECO:0000256" key="2">
    <source>
        <dbReference type="ARBA" id="ARBA00005814"/>
    </source>
</evidence>
<feature type="non-terminal residue" evidence="10">
    <location>
        <position position="272"/>
    </location>
</feature>
<dbReference type="Proteomes" id="UP000251314">
    <property type="component" value="Unassembled WGS sequence"/>
</dbReference>
<keyword evidence="3" id="KW-0813">Transport</keyword>
<dbReference type="PANTHER" id="PTHR48042">
    <property type="entry name" value="ABC TRANSPORTER G FAMILY MEMBER 11"/>
    <property type="match status" value="1"/>
</dbReference>
<comment type="subcellular location">
    <subcellularLocation>
        <location evidence="1">Membrane</location>
        <topology evidence="1">Multi-pass membrane protein</topology>
    </subcellularLocation>
</comment>
<comment type="caution">
    <text evidence="10">The sequence shown here is derived from an EMBL/GenBank/DDBJ whole genome shotgun (WGS) entry which is preliminary data.</text>
</comment>
<dbReference type="InterPro" id="IPR013525">
    <property type="entry name" value="ABC2_TM"/>
</dbReference>
<dbReference type="PANTHER" id="PTHR48042:SF11">
    <property type="entry name" value="ABC TRANSPORTER G FAMILY MEMBER 11"/>
    <property type="match status" value="1"/>
</dbReference>
<protein>
    <recommendedName>
        <fullName evidence="12">ABC-2 type transporter domain-containing protein</fullName>
    </recommendedName>
</protein>
<dbReference type="GO" id="GO:0140359">
    <property type="term" value="F:ABC-type transporter activity"/>
    <property type="evidence" value="ECO:0007669"/>
    <property type="project" value="InterPro"/>
</dbReference>
<keyword evidence="4 7" id="KW-0812">Transmembrane</keyword>
<dbReference type="Pfam" id="PF01061">
    <property type="entry name" value="ABC2_membrane"/>
    <property type="match status" value="1"/>
</dbReference>
<sequence>ARSVMHHIERLCQESGKNVICTIHQPSSSVYEMLTNLVILSDGHLVYFGAASSALNHFFTLGYVCPTYSNPAEYFVHLVNKDFHSQLGLDPFVRALEDSSEPQRFRVEIARDRCLGDMNLINYDLLRAMRPSRLDQFSVLLHRNLTNNWRHPGVFWLRVLMYMLLSFMVGTMYLSSNREITSSAMVPLLFYVQAFLVFMSVAALPALLEQRAVLEREVRSHALHLASYTTANLLGALPGITFISLLASIIVVYFARIHSFWSFLLNLTLSLV</sequence>
<feature type="transmembrane region" description="Helical" evidence="7">
    <location>
        <begin position="188"/>
        <end position="208"/>
    </location>
</feature>
<evidence type="ECO:0000313" key="10">
    <source>
        <dbReference type="EMBL" id="RAW20206.1"/>
    </source>
</evidence>
<organism evidence="10 11">
    <name type="scientific">Phytophthora cactorum</name>
    <dbReference type="NCBI Taxonomy" id="29920"/>
    <lineage>
        <taxon>Eukaryota</taxon>
        <taxon>Sar</taxon>
        <taxon>Stramenopiles</taxon>
        <taxon>Oomycota</taxon>
        <taxon>Peronosporomycetes</taxon>
        <taxon>Peronosporales</taxon>
        <taxon>Peronosporaceae</taxon>
        <taxon>Phytophthora</taxon>
    </lineage>
</organism>
<evidence type="ECO:0000256" key="4">
    <source>
        <dbReference type="ARBA" id="ARBA00022692"/>
    </source>
</evidence>
<feature type="transmembrane region" description="Helical" evidence="7">
    <location>
        <begin position="229"/>
        <end position="255"/>
    </location>
</feature>
<reference evidence="10 11" key="1">
    <citation type="submission" date="2018-01" db="EMBL/GenBank/DDBJ databases">
        <title>Draft genome of the strawberry crown rot pathogen Phytophthora cactorum.</title>
        <authorList>
            <person name="Armitage A.D."/>
            <person name="Lysoe E."/>
            <person name="Nellist C.F."/>
            <person name="Harrison R.J."/>
            <person name="Brurberg M.B."/>
        </authorList>
    </citation>
    <scope>NUCLEOTIDE SEQUENCE [LARGE SCALE GENOMIC DNA]</scope>
    <source>
        <strain evidence="10 11">10300</strain>
    </source>
</reference>
<dbReference type="GO" id="GO:0016020">
    <property type="term" value="C:membrane"/>
    <property type="evidence" value="ECO:0007669"/>
    <property type="project" value="UniProtKB-SubCell"/>
</dbReference>
<accession>A0A329R8K9</accession>
<keyword evidence="5 7" id="KW-1133">Transmembrane helix</keyword>
<proteinExistence type="inferred from homology"/>
<dbReference type="InterPro" id="IPR043926">
    <property type="entry name" value="ABCG_dom"/>
</dbReference>
<evidence type="ECO:0000256" key="1">
    <source>
        <dbReference type="ARBA" id="ARBA00004141"/>
    </source>
</evidence>
<comment type="similarity">
    <text evidence="2">Belongs to the ABC transporter superfamily. ABCG family. Eye pigment precursor importer (TC 3.A.1.204) subfamily.</text>
</comment>
<feature type="transmembrane region" description="Helical" evidence="7">
    <location>
        <begin position="155"/>
        <end position="176"/>
    </location>
</feature>
<name>A0A329R8K9_9STRA</name>
<feature type="non-terminal residue" evidence="10">
    <location>
        <position position="1"/>
    </location>
</feature>